<evidence type="ECO:0000256" key="2">
    <source>
        <dbReference type="ARBA" id="ARBA00022475"/>
    </source>
</evidence>
<organism evidence="11 12">
    <name type="scientific">Pseudidiomarina aestuarii</name>
    <dbReference type="NCBI Taxonomy" id="624146"/>
    <lineage>
        <taxon>Bacteria</taxon>
        <taxon>Pseudomonadati</taxon>
        <taxon>Pseudomonadota</taxon>
        <taxon>Gammaproteobacteria</taxon>
        <taxon>Alteromonadales</taxon>
        <taxon>Idiomarinaceae</taxon>
        <taxon>Pseudidiomarina</taxon>
    </lineage>
</organism>
<keyword evidence="7" id="KW-0464">Manganese</keyword>
<feature type="transmembrane region" description="Helical" evidence="9">
    <location>
        <begin position="147"/>
        <end position="167"/>
    </location>
</feature>
<feature type="domain" description="Sulfatase N-terminal" evidence="10">
    <location>
        <begin position="293"/>
        <end position="563"/>
    </location>
</feature>
<dbReference type="Gene3D" id="3.30.1120.80">
    <property type="match status" value="1"/>
</dbReference>
<feature type="active site" evidence="6">
    <location>
        <position position="340"/>
    </location>
</feature>
<feature type="transmembrane region" description="Helical" evidence="9">
    <location>
        <begin position="63"/>
        <end position="83"/>
    </location>
</feature>
<dbReference type="InterPro" id="IPR012160">
    <property type="entry name" value="LtaS-like"/>
</dbReference>
<feature type="transmembrane region" description="Helical" evidence="9">
    <location>
        <begin position="179"/>
        <end position="199"/>
    </location>
</feature>
<gene>
    <name evidence="11" type="ORF">C9986_01855</name>
</gene>
<keyword evidence="2" id="KW-1003">Cell membrane</keyword>
<evidence type="ECO:0000256" key="4">
    <source>
        <dbReference type="ARBA" id="ARBA00022989"/>
    </source>
</evidence>
<feature type="binding site" evidence="8">
    <location>
        <position position="512"/>
    </location>
    <ligand>
        <name>Mn(2+)</name>
        <dbReference type="ChEBI" id="CHEBI:29035"/>
    </ligand>
</feature>
<feature type="transmembrane region" description="Helical" evidence="9">
    <location>
        <begin position="21"/>
        <end position="43"/>
    </location>
</feature>
<feature type="transmembrane region" description="Helical" evidence="9">
    <location>
        <begin position="95"/>
        <end position="117"/>
    </location>
</feature>
<evidence type="ECO:0000256" key="9">
    <source>
        <dbReference type="SAM" id="Phobius"/>
    </source>
</evidence>
<reference evidence="11 12" key="1">
    <citation type="submission" date="2018-03" db="EMBL/GenBank/DDBJ databases">
        <title>Cross-interface Injection: A General Nanoliter Liquid Handling Method Applied to Single Cells Genome Amplification Automated Nanoliter Liquid Handling Applied to Single Cell Multiple Displacement Amplification.</title>
        <authorList>
            <person name="Yun J."/>
            <person name="Xu P."/>
            <person name="Xu J."/>
            <person name="Dai X."/>
            <person name="Wang Y."/>
            <person name="Zheng X."/>
            <person name="Cao C."/>
            <person name="Yi Q."/>
            <person name="Zhu Y."/>
            <person name="Wang L."/>
            <person name="Dong Z."/>
            <person name="Huang Y."/>
            <person name="Huang L."/>
            <person name="Du W."/>
        </authorList>
    </citation>
    <scope>NUCLEOTIDE SEQUENCE [LARGE SCALE GENOMIC DNA]</scope>
    <source>
        <strain evidence="11 12">Z-E1-2</strain>
    </source>
</reference>
<sequence length="665" mass="74168">MRHIQHQKFLYAAYKPYQTLLIGYVLGLVILSMSRGLLFIWHWDRVSAAGNVAELLALRLRADVIQMGYLTLPILLMAPLLTHKFGQNLWLKIQVSWLVVALSFLIFMEAATPAFILQYDLRPNRLFIEYLRYPQEVFSTLWGGFKFWVIASTLILALSVALLVKVARHLHARQQSMTFSFRAALMLWPLLVVLEIVGIRSTLAHRPANPAFFAVTSDALVNDLIINSAYSVEYALYNLRHEADATAIYGDMPLAEILTEVKAQPHLAGKQFPSTTYPTLHYNQASVVTSKPKNIVVILEESLGATFVESLGGIPVTPNLEQLKHEGWWFTRLYATGTRSVRGIEAVISSFMPTPARSTVKLSLSQRNFYTAASLLAEHGYFTEFLYGGETHFDNMQSFFSGNGFQSTLGIESIKNPQFVGSWGASDGDLFQLAHQRFSELAETDAPFFSLVFTSSNHEPFEFPSGTIELYNQPQQSVENAVKYADYALGQFIQQAKQSKYWEDTIFLIVADHDTRVYGDELVPIDKFHIPGLILGHSIAPKMVDAITSQIDLLPTVISLAGVSSFTPSLGQDLSSDEAPPANRAMMQFGNNYAWLTDSSSAILTPNGAITGHYDFAVKRFVSDSHAQESVVKQAKAHALLPSWLYRNKAYNTCQSNEGTTLSGC</sequence>
<evidence type="ECO:0000259" key="10">
    <source>
        <dbReference type="Pfam" id="PF00884"/>
    </source>
</evidence>
<dbReference type="SUPFAM" id="SSF53649">
    <property type="entry name" value="Alkaline phosphatase-like"/>
    <property type="match status" value="1"/>
</dbReference>
<name>A0A2T4CN66_9GAMM</name>
<feature type="binding site" evidence="8">
    <location>
        <position position="513"/>
    </location>
    <ligand>
        <name>Mn(2+)</name>
        <dbReference type="ChEBI" id="CHEBI:29035"/>
    </ligand>
</feature>
<keyword evidence="4 9" id="KW-1133">Transmembrane helix</keyword>
<dbReference type="PANTHER" id="PTHR47371:SF3">
    <property type="entry name" value="PHOSPHOGLYCEROL TRANSFERASE I"/>
    <property type="match status" value="1"/>
</dbReference>
<dbReference type="Gene3D" id="3.40.720.10">
    <property type="entry name" value="Alkaline Phosphatase, subunit A"/>
    <property type="match status" value="1"/>
</dbReference>
<proteinExistence type="predicted"/>
<comment type="subcellular location">
    <subcellularLocation>
        <location evidence="1">Cell membrane</location>
        <topology evidence="1">Multi-pass membrane protein</topology>
    </subcellularLocation>
</comment>
<dbReference type="AlphaFoldDB" id="A0A2T4CN66"/>
<accession>A0A2T4CN66</accession>
<keyword evidence="7" id="KW-0479">Metal-binding</keyword>
<dbReference type="Proteomes" id="UP000243022">
    <property type="component" value="Unassembled WGS sequence"/>
</dbReference>
<dbReference type="Pfam" id="PF00884">
    <property type="entry name" value="Sulfatase"/>
    <property type="match status" value="1"/>
</dbReference>
<evidence type="ECO:0000313" key="11">
    <source>
        <dbReference type="EMBL" id="PTB82995.1"/>
    </source>
</evidence>
<dbReference type="EMBL" id="PYVS01000030">
    <property type="protein sequence ID" value="PTB82995.1"/>
    <property type="molecule type" value="Genomic_DNA"/>
</dbReference>
<dbReference type="CDD" id="cd16015">
    <property type="entry name" value="LTA_synthase"/>
    <property type="match status" value="1"/>
</dbReference>
<dbReference type="InterPro" id="IPR050448">
    <property type="entry name" value="OpgB/LTA_synthase_biosynth"/>
</dbReference>
<keyword evidence="5 9" id="KW-0472">Membrane</keyword>
<evidence type="ECO:0000256" key="1">
    <source>
        <dbReference type="ARBA" id="ARBA00004651"/>
    </source>
</evidence>
<evidence type="ECO:0000256" key="8">
    <source>
        <dbReference type="PIRSR" id="PIRSR005091-3"/>
    </source>
</evidence>
<evidence type="ECO:0000256" key="5">
    <source>
        <dbReference type="ARBA" id="ARBA00023136"/>
    </source>
</evidence>
<dbReference type="GO" id="GO:0005886">
    <property type="term" value="C:plasma membrane"/>
    <property type="evidence" value="ECO:0007669"/>
    <property type="project" value="UniProtKB-SubCell"/>
</dbReference>
<dbReference type="PANTHER" id="PTHR47371">
    <property type="entry name" value="LIPOTEICHOIC ACID SYNTHASE"/>
    <property type="match status" value="1"/>
</dbReference>
<comment type="caution">
    <text evidence="11">The sequence shown here is derived from an EMBL/GenBank/DDBJ whole genome shotgun (WGS) entry which is preliminary data.</text>
</comment>
<evidence type="ECO:0000256" key="7">
    <source>
        <dbReference type="PIRSR" id="PIRSR005091-2"/>
    </source>
</evidence>
<evidence type="ECO:0000256" key="6">
    <source>
        <dbReference type="PIRSR" id="PIRSR005091-1"/>
    </source>
</evidence>
<evidence type="ECO:0000313" key="12">
    <source>
        <dbReference type="Proteomes" id="UP000243022"/>
    </source>
</evidence>
<dbReference type="InterPro" id="IPR000917">
    <property type="entry name" value="Sulfatase_N"/>
</dbReference>
<dbReference type="PIRSF" id="PIRSF005091">
    <property type="entry name" value="Mmb_sulf_HI1246"/>
    <property type="match status" value="1"/>
</dbReference>
<evidence type="ECO:0000256" key="3">
    <source>
        <dbReference type="ARBA" id="ARBA00022692"/>
    </source>
</evidence>
<dbReference type="InterPro" id="IPR017850">
    <property type="entry name" value="Alkaline_phosphatase_core_sf"/>
</dbReference>
<protein>
    <submittedName>
        <fullName evidence="11">Sulfatase</fullName>
    </submittedName>
</protein>
<feature type="binding site" evidence="7">
    <location>
        <position position="458"/>
    </location>
    <ligand>
        <name>substrate</name>
    </ligand>
</feature>
<keyword evidence="3 9" id="KW-0812">Transmembrane</keyword>
<dbReference type="GO" id="GO:0046872">
    <property type="term" value="F:metal ion binding"/>
    <property type="evidence" value="ECO:0007669"/>
    <property type="project" value="UniProtKB-KW"/>
</dbReference>
<feature type="binding site" evidence="8">
    <location>
        <position position="301"/>
    </location>
    <ligand>
        <name>Mn(2+)</name>
        <dbReference type="ChEBI" id="CHEBI:29035"/>
    </ligand>
</feature>